<dbReference type="CDD" id="cd23668">
    <property type="entry name" value="GH55_beta13glucanase-like"/>
    <property type="match status" value="1"/>
</dbReference>
<feature type="compositionally biased region" description="Polar residues" evidence="2">
    <location>
        <begin position="33"/>
        <end position="48"/>
    </location>
</feature>
<sequence length="917" mass="99543">MLSRPPTKITLTQADITLAEDRKAARERAAAAQQSATYSGGEPSSSQDTTEDISDAGHDDSPAVSAQTAAARARKAREARIMGGQGARAIQQTFEFGSVNDLSHALPLPSQPDGDLISGPQLEDLYGSDDMESPVHTFGHEKRAGKYGSGTPYWVSQIKRQGKAVYGVNASYVVWRNVKDYGAKGDGVTDDTWALGNASSDGGRCGLGCDSSMTTPAIVYFPAGTYMVSQKINLYYYTAMVGDANNLPVIKGTPEFDAIGLFDANPYLPYGFNWFQNQNNMWRQIRNFVFDLTLVDPNRGVHGIHWQVAQATSLQNIVFNCVVGIPGDGNAQQGVFMDNGSGGHLEDLIFNGGGIGLFAGNQQFTMRNLTFNRCNTAIFQNWNWVFMYKSIFINNCGTAVDMSSGGDVPATGSLVFQDSVFTNTDIGIITSFSGNSTPTAAGTLVLDNVNFINTDPAVQYKNGTVIIPGNQLVRSYVQGKAYTAYESMYTENNLTCYGPAANSARIQQLVGQPTKPTSLLVTDGPRAGMVLERSKPQYEGVSVTKFKSSYDFGCYGDGVRDDTANVQNFLNSVNYANGEIAYFDHGAYVIRHTITIPNNAKIVGELWPPMMVDGSAGSDFGDMNNPKVAFRVGQPGDKGTVEITDMLFQTLGPAPGAIMMEWNLAGTSPGTTGMWDTHWRIGGGNGTQLQSSNCAKQPNLAHGASKTCYAAFLLLHLTKTASLVMSNNWGWVADHEMDLPDHNQIDVYNGRGLLVESQGPVWIYGSSFEHSQLYNYNIANAKEIYMGVIQSETAYMQNNPNSLSNYSPLAGWSDPDFTQCYLPTCPKTFGLRIFNSTYIYNYGAGLYSFFNNYDGGCLLTTNCQQYTVSVEQSEAIYLYALNTVGTAIMVEVDQVALVPEAANGNTFADTVAIFEYP</sequence>
<dbReference type="Gene3D" id="2.160.20.10">
    <property type="entry name" value="Single-stranded right-handed beta-helix, Pectin lyase-like"/>
    <property type="match status" value="2"/>
</dbReference>
<feature type="domain" description="Rhamnogalacturonase A/B/Epimerase-like pectate lyase" evidence="3">
    <location>
        <begin position="175"/>
        <end position="400"/>
    </location>
</feature>
<proteinExistence type="predicted"/>
<accession>A0A1V8SNA6</accession>
<dbReference type="GO" id="GO:0031145">
    <property type="term" value="P:anaphase-promoting complex-dependent catabolic process"/>
    <property type="evidence" value="ECO:0007669"/>
    <property type="project" value="InterPro"/>
</dbReference>
<gene>
    <name evidence="4" type="ORF">B0A48_13848</name>
</gene>
<dbReference type="AlphaFoldDB" id="A0A1V8SNA6"/>
<dbReference type="OrthoDB" id="1046782at2759"/>
<dbReference type="InterPro" id="IPR012334">
    <property type="entry name" value="Pectin_lyas_fold"/>
</dbReference>
<dbReference type="GO" id="GO:0005680">
    <property type="term" value="C:anaphase-promoting complex"/>
    <property type="evidence" value="ECO:0007669"/>
    <property type="project" value="InterPro"/>
</dbReference>
<evidence type="ECO:0000256" key="1">
    <source>
        <dbReference type="ARBA" id="ARBA00022786"/>
    </source>
</evidence>
<evidence type="ECO:0000259" key="3">
    <source>
        <dbReference type="Pfam" id="PF12708"/>
    </source>
</evidence>
<dbReference type="InterPro" id="IPR024535">
    <property type="entry name" value="RHGA/B-epi-like_pectate_lyase"/>
</dbReference>
<reference evidence="5" key="1">
    <citation type="submission" date="2017-03" db="EMBL/GenBank/DDBJ databases">
        <title>Genomes of endolithic fungi from Antarctica.</title>
        <authorList>
            <person name="Coleine C."/>
            <person name="Masonjones S."/>
            <person name="Stajich J.E."/>
        </authorList>
    </citation>
    <scope>NUCLEOTIDE SEQUENCE [LARGE SCALE GENOMIC DNA]</scope>
    <source>
        <strain evidence="5">CCFEE 5527</strain>
    </source>
</reference>
<name>A0A1V8SNA6_9PEZI</name>
<feature type="region of interest" description="Disordered" evidence="2">
    <location>
        <begin position="22"/>
        <end position="80"/>
    </location>
</feature>
<dbReference type="PANTHER" id="PTHR33928:SF2">
    <property type="entry name" value="PECTATE LYASE SUPERFAMILY PROTEIN DOMAIN-CONTAINING PROTEIN-RELATED"/>
    <property type="match status" value="1"/>
</dbReference>
<organism evidence="4 5">
    <name type="scientific">Cryoendolithus antarcticus</name>
    <dbReference type="NCBI Taxonomy" id="1507870"/>
    <lineage>
        <taxon>Eukaryota</taxon>
        <taxon>Fungi</taxon>
        <taxon>Dikarya</taxon>
        <taxon>Ascomycota</taxon>
        <taxon>Pezizomycotina</taxon>
        <taxon>Dothideomycetes</taxon>
        <taxon>Dothideomycetidae</taxon>
        <taxon>Cladosporiales</taxon>
        <taxon>Cladosporiaceae</taxon>
        <taxon>Cryoendolithus</taxon>
    </lineage>
</organism>
<protein>
    <recommendedName>
        <fullName evidence="3">Rhamnogalacturonase A/B/Epimerase-like pectate lyase domain-containing protein</fullName>
    </recommendedName>
</protein>
<dbReference type="FunFam" id="2.160.20.10:FF:000049">
    <property type="entry name" value="Putative exo-beta-1,3-glucanase"/>
    <property type="match status" value="1"/>
</dbReference>
<keyword evidence="5" id="KW-1185">Reference proteome</keyword>
<evidence type="ECO:0000313" key="4">
    <source>
        <dbReference type="EMBL" id="OQO00498.1"/>
    </source>
</evidence>
<dbReference type="STRING" id="1507870.A0A1V8SNA6"/>
<dbReference type="EMBL" id="NAJO01000035">
    <property type="protein sequence ID" value="OQO00498.1"/>
    <property type="molecule type" value="Genomic_DNA"/>
</dbReference>
<dbReference type="Proteomes" id="UP000192596">
    <property type="component" value="Unassembled WGS sequence"/>
</dbReference>
<dbReference type="GO" id="GO:0004650">
    <property type="term" value="F:polygalacturonase activity"/>
    <property type="evidence" value="ECO:0007669"/>
    <property type="project" value="InterPro"/>
</dbReference>
<keyword evidence="1" id="KW-0833">Ubl conjugation pathway</keyword>
<dbReference type="PANTHER" id="PTHR33928">
    <property type="entry name" value="POLYGALACTURONASE QRT3"/>
    <property type="match status" value="1"/>
</dbReference>
<dbReference type="Pfam" id="PF10471">
    <property type="entry name" value="ANAPC_CDC26"/>
    <property type="match status" value="1"/>
</dbReference>
<comment type="caution">
    <text evidence="4">The sequence shown here is derived from an EMBL/GenBank/DDBJ whole genome shotgun (WGS) entry which is preliminary data.</text>
</comment>
<dbReference type="InterPro" id="IPR018860">
    <property type="entry name" value="APC_suCDC26"/>
</dbReference>
<feature type="domain" description="Rhamnogalacturonase A/B/Epimerase-like pectate lyase" evidence="3">
    <location>
        <begin position="551"/>
        <end position="609"/>
    </location>
</feature>
<evidence type="ECO:0000313" key="5">
    <source>
        <dbReference type="Proteomes" id="UP000192596"/>
    </source>
</evidence>
<dbReference type="InterPro" id="IPR011050">
    <property type="entry name" value="Pectin_lyase_fold/virulence"/>
</dbReference>
<dbReference type="SUPFAM" id="SSF51126">
    <property type="entry name" value="Pectin lyase-like"/>
    <property type="match status" value="2"/>
</dbReference>
<evidence type="ECO:0000256" key="2">
    <source>
        <dbReference type="SAM" id="MobiDB-lite"/>
    </source>
</evidence>
<dbReference type="Pfam" id="PF12708">
    <property type="entry name" value="Pect-lyase_RHGA_epim"/>
    <property type="match status" value="2"/>
</dbReference>
<dbReference type="InParanoid" id="A0A1V8SNA6"/>
<dbReference type="InterPro" id="IPR039279">
    <property type="entry name" value="QRT3-like"/>
</dbReference>